<dbReference type="STRING" id="332977.SAMN05421740_107136"/>
<feature type="transmembrane region" description="Helical" evidence="1">
    <location>
        <begin position="88"/>
        <end position="114"/>
    </location>
</feature>
<dbReference type="GO" id="GO:0140359">
    <property type="term" value="F:ABC-type transporter activity"/>
    <property type="evidence" value="ECO:0007669"/>
    <property type="project" value="InterPro"/>
</dbReference>
<dbReference type="Proteomes" id="UP000198916">
    <property type="component" value="Unassembled WGS sequence"/>
</dbReference>
<accession>A0A1H7RIH2</accession>
<proteinExistence type="predicted"/>
<protein>
    <submittedName>
        <fullName evidence="2">Cu-processing system permease protein</fullName>
    </submittedName>
</protein>
<dbReference type="AlphaFoldDB" id="A0A1H7RIH2"/>
<name>A0A1H7RIH2_9SPHI</name>
<sequence>MNKIIKYVIADLLRSRTIMVYTAVLAVLSVSVFSMEDSAGKGVVSLLNIVLFVVPLVSLLFSTVYLYNSAEFIELLVSQPLRRDTIWISIFVGLAVAMSLAFMVGVGIPVVLYAATASGVMLMLCGAALSLIFVSVALWATVRVRDKARGIGLSILLWLYFALLFDAVVLFLLFQFSDYPIENGMVALSMLNPIDTSRILILLQVDVSAMMGYTGAIFRKFFGTDGGMAITATILVLWTVLPFWFSIRFFKRKDL</sequence>
<reference evidence="3" key="1">
    <citation type="submission" date="2016-10" db="EMBL/GenBank/DDBJ databases">
        <authorList>
            <person name="Varghese N."/>
            <person name="Submissions S."/>
        </authorList>
    </citation>
    <scope>NUCLEOTIDE SEQUENCE [LARGE SCALE GENOMIC DNA]</scope>
    <source>
        <strain evidence="3">Jip14</strain>
    </source>
</reference>
<dbReference type="Pfam" id="PF12679">
    <property type="entry name" value="ABC2_membrane_2"/>
    <property type="match status" value="1"/>
</dbReference>
<dbReference type="RefSeq" id="WP_090607103.1">
    <property type="nucleotide sequence ID" value="NZ_FNZR01000007.1"/>
</dbReference>
<feature type="transmembrane region" description="Helical" evidence="1">
    <location>
        <begin position="12"/>
        <end position="34"/>
    </location>
</feature>
<feature type="transmembrane region" description="Helical" evidence="1">
    <location>
        <begin position="153"/>
        <end position="176"/>
    </location>
</feature>
<keyword evidence="1" id="KW-1133">Transmembrane helix</keyword>
<keyword evidence="1" id="KW-0472">Membrane</keyword>
<dbReference type="OrthoDB" id="1068411at2"/>
<dbReference type="GO" id="GO:0005886">
    <property type="term" value="C:plasma membrane"/>
    <property type="evidence" value="ECO:0007669"/>
    <property type="project" value="UniProtKB-SubCell"/>
</dbReference>
<gene>
    <name evidence="2" type="ORF">SAMN05421740_107136</name>
</gene>
<keyword evidence="3" id="KW-1185">Reference proteome</keyword>
<feature type="transmembrane region" description="Helical" evidence="1">
    <location>
        <begin position="228"/>
        <end position="247"/>
    </location>
</feature>
<feature type="transmembrane region" description="Helical" evidence="1">
    <location>
        <begin position="120"/>
        <end position="141"/>
    </location>
</feature>
<organism evidence="2 3">
    <name type="scientific">Parapedobacter koreensis</name>
    <dbReference type="NCBI Taxonomy" id="332977"/>
    <lineage>
        <taxon>Bacteria</taxon>
        <taxon>Pseudomonadati</taxon>
        <taxon>Bacteroidota</taxon>
        <taxon>Sphingobacteriia</taxon>
        <taxon>Sphingobacteriales</taxon>
        <taxon>Sphingobacteriaceae</taxon>
        <taxon>Parapedobacter</taxon>
    </lineage>
</organism>
<evidence type="ECO:0000256" key="1">
    <source>
        <dbReference type="SAM" id="Phobius"/>
    </source>
</evidence>
<dbReference type="EMBL" id="FNZR01000007">
    <property type="protein sequence ID" value="SEL59972.1"/>
    <property type="molecule type" value="Genomic_DNA"/>
</dbReference>
<feature type="transmembrane region" description="Helical" evidence="1">
    <location>
        <begin position="46"/>
        <end position="67"/>
    </location>
</feature>
<evidence type="ECO:0000313" key="3">
    <source>
        <dbReference type="Proteomes" id="UP000198916"/>
    </source>
</evidence>
<keyword evidence="1" id="KW-0812">Transmembrane</keyword>
<evidence type="ECO:0000313" key="2">
    <source>
        <dbReference type="EMBL" id="SEL59972.1"/>
    </source>
</evidence>